<dbReference type="VEuPathDB" id="FungiDB:H257_14817"/>
<reference evidence="1" key="1">
    <citation type="submission" date="2013-12" db="EMBL/GenBank/DDBJ databases">
        <title>The Genome Sequence of Aphanomyces astaci APO3.</title>
        <authorList>
            <consortium name="The Broad Institute Genomics Platform"/>
            <person name="Russ C."/>
            <person name="Tyler B."/>
            <person name="van West P."/>
            <person name="Dieguez-Uribeondo J."/>
            <person name="Young S.K."/>
            <person name="Zeng Q."/>
            <person name="Gargeya S."/>
            <person name="Fitzgerald M."/>
            <person name="Abouelleil A."/>
            <person name="Alvarado L."/>
            <person name="Chapman S.B."/>
            <person name="Gainer-Dewar J."/>
            <person name="Goldberg J."/>
            <person name="Griggs A."/>
            <person name="Gujja S."/>
            <person name="Hansen M."/>
            <person name="Howarth C."/>
            <person name="Imamovic A."/>
            <person name="Ireland A."/>
            <person name="Larimer J."/>
            <person name="McCowan C."/>
            <person name="Murphy C."/>
            <person name="Pearson M."/>
            <person name="Poon T.W."/>
            <person name="Priest M."/>
            <person name="Roberts A."/>
            <person name="Saif S."/>
            <person name="Shea T."/>
            <person name="Sykes S."/>
            <person name="Wortman J."/>
            <person name="Nusbaum C."/>
            <person name="Birren B."/>
        </authorList>
    </citation>
    <scope>NUCLEOTIDE SEQUENCE [LARGE SCALE GENOMIC DNA]</scope>
    <source>
        <strain evidence="1">APO3</strain>
    </source>
</reference>
<dbReference type="GeneID" id="20816813"/>
<sequence>MEATCTAFNCHFEGLATSSIDCAELLGESNHGIFKSINTKKPSEELVVNLTDQLDEVKFFQWVHALSKRDVRRIEYHIVICDDSDLHSVQVDFKLSTPGDRNCLDDLAFLTGDANDGAVF</sequence>
<organism evidence="1">
    <name type="scientific">Aphanomyces astaci</name>
    <name type="common">Crayfish plague agent</name>
    <dbReference type="NCBI Taxonomy" id="112090"/>
    <lineage>
        <taxon>Eukaryota</taxon>
        <taxon>Sar</taxon>
        <taxon>Stramenopiles</taxon>
        <taxon>Oomycota</taxon>
        <taxon>Saprolegniomycetes</taxon>
        <taxon>Saprolegniales</taxon>
        <taxon>Verrucalvaceae</taxon>
        <taxon>Aphanomyces</taxon>
    </lineage>
</organism>
<evidence type="ECO:0000313" key="1">
    <source>
        <dbReference type="EMBL" id="ETV69442.1"/>
    </source>
</evidence>
<accession>W4FPM3</accession>
<name>W4FPM3_APHAT</name>
<dbReference type="RefSeq" id="XP_009841015.1">
    <property type="nucleotide sequence ID" value="XM_009842713.1"/>
</dbReference>
<dbReference type="EMBL" id="KI913176">
    <property type="protein sequence ID" value="ETV69442.1"/>
    <property type="molecule type" value="Genomic_DNA"/>
</dbReference>
<dbReference type="AlphaFoldDB" id="W4FPM3"/>
<proteinExistence type="predicted"/>
<gene>
    <name evidence="1" type="ORF">H257_14817</name>
</gene>
<protein>
    <submittedName>
        <fullName evidence="1">Uncharacterized protein</fullName>
    </submittedName>
</protein>